<accession>A0A1K0G812</accession>
<dbReference type="GO" id="GO:0043856">
    <property type="term" value="F:anti-sigma factor antagonist activity"/>
    <property type="evidence" value="ECO:0007669"/>
    <property type="project" value="InterPro"/>
</dbReference>
<dbReference type="AlphaFoldDB" id="A0A1K0G812"/>
<proteinExistence type="inferred from homology"/>
<evidence type="ECO:0000259" key="3">
    <source>
        <dbReference type="PROSITE" id="PS50801"/>
    </source>
</evidence>
<evidence type="ECO:0000313" key="4">
    <source>
        <dbReference type="EMBL" id="OJF13386.1"/>
    </source>
</evidence>
<dbReference type="Proteomes" id="UP000182486">
    <property type="component" value="Unassembled WGS sequence"/>
</dbReference>
<dbReference type="SUPFAM" id="SSF52091">
    <property type="entry name" value="SpoIIaa-like"/>
    <property type="match status" value="1"/>
</dbReference>
<dbReference type="NCBIfam" id="TIGR00377">
    <property type="entry name" value="ant_ant_sig"/>
    <property type="match status" value="1"/>
</dbReference>
<sequence length="112" mass="11657">MARFEATTSTAPGRFVLALAGECDLEGRDRLSELLLGAIDRADLVVVDLEAVTFVDSSGIHALVTAHHAAKRAGGRLHVVNARGPVATVLEITGVAQLLAPPETGPREADHG</sequence>
<dbReference type="EMBL" id="MEIA01000159">
    <property type="protein sequence ID" value="OJF13386.1"/>
    <property type="molecule type" value="Genomic_DNA"/>
</dbReference>
<protein>
    <recommendedName>
        <fullName evidence="2">Anti-sigma factor antagonist</fullName>
    </recommendedName>
</protein>
<dbReference type="InterPro" id="IPR002645">
    <property type="entry name" value="STAS_dom"/>
</dbReference>
<dbReference type="PANTHER" id="PTHR33495:SF2">
    <property type="entry name" value="ANTI-SIGMA FACTOR ANTAGONIST TM_1081-RELATED"/>
    <property type="match status" value="1"/>
</dbReference>
<evidence type="ECO:0000256" key="1">
    <source>
        <dbReference type="ARBA" id="ARBA00009013"/>
    </source>
</evidence>
<evidence type="ECO:0000313" key="5">
    <source>
        <dbReference type="Proteomes" id="UP000182486"/>
    </source>
</evidence>
<keyword evidence="5" id="KW-1185">Reference proteome</keyword>
<dbReference type="Pfam" id="PF01740">
    <property type="entry name" value="STAS"/>
    <property type="match status" value="1"/>
</dbReference>
<dbReference type="PROSITE" id="PS50801">
    <property type="entry name" value="STAS"/>
    <property type="match status" value="1"/>
</dbReference>
<reference evidence="4 5" key="1">
    <citation type="submission" date="2016-09" db="EMBL/GenBank/DDBJ databases">
        <title>Couchioplanes caeruleus draft genome sequence.</title>
        <authorList>
            <person name="Sheehan J."/>
            <person name="Caffrey P."/>
        </authorList>
    </citation>
    <scope>NUCLEOTIDE SEQUENCE [LARGE SCALE GENOMIC DNA]</scope>
    <source>
        <strain evidence="4 5">DSM 43634</strain>
    </source>
</reference>
<dbReference type="RefSeq" id="WP_071806052.1">
    <property type="nucleotide sequence ID" value="NZ_MEIA01000159.1"/>
</dbReference>
<organism evidence="4 5">
    <name type="scientific">Couchioplanes caeruleus subsp. caeruleus</name>
    <dbReference type="NCBI Taxonomy" id="56427"/>
    <lineage>
        <taxon>Bacteria</taxon>
        <taxon>Bacillati</taxon>
        <taxon>Actinomycetota</taxon>
        <taxon>Actinomycetes</taxon>
        <taxon>Micromonosporales</taxon>
        <taxon>Micromonosporaceae</taxon>
        <taxon>Couchioplanes</taxon>
    </lineage>
</organism>
<evidence type="ECO:0000256" key="2">
    <source>
        <dbReference type="RuleBase" id="RU003749"/>
    </source>
</evidence>
<dbReference type="Gene3D" id="3.30.750.24">
    <property type="entry name" value="STAS domain"/>
    <property type="match status" value="1"/>
</dbReference>
<feature type="domain" description="STAS" evidence="3">
    <location>
        <begin position="4"/>
        <end position="112"/>
    </location>
</feature>
<dbReference type="PANTHER" id="PTHR33495">
    <property type="entry name" value="ANTI-SIGMA FACTOR ANTAGONIST TM_1081-RELATED-RELATED"/>
    <property type="match status" value="1"/>
</dbReference>
<name>A0A1K0G812_9ACTN</name>
<comment type="caution">
    <text evidence="4">The sequence shown here is derived from an EMBL/GenBank/DDBJ whole genome shotgun (WGS) entry which is preliminary data.</text>
</comment>
<dbReference type="CDD" id="cd07043">
    <property type="entry name" value="STAS_anti-anti-sigma_factors"/>
    <property type="match status" value="1"/>
</dbReference>
<gene>
    <name evidence="4" type="ORF">BG844_15550</name>
</gene>
<dbReference type="InterPro" id="IPR003658">
    <property type="entry name" value="Anti-sigma_ant"/>
</dbReference>
<dbReference type="InterPro" id="IPR036513">
    <property type="entry name" value="STAS_dom_sf"/>
</dbReference>
<comment type="similarity">
    <text evidence="1 2">Belongs to the anti-sigma-factor antagonist family.</text>
</comment>